<gene>
    <name evidence="9" type="ORF">OQ287_03395</name>
</gene>
<proteinExistence type="inferred from homology"/>
<feature type="transmembrane region" description="Helical" evidence="8">
    <location>
        <begin position="130"/>
        <end position="153"/>
    </location>
</feature>
<dbReference type="EMBL" id="JAPIVE010000001">
    <property type="protein sequence ID" value="MCX2523275.1"/>
    <property type="molecule type" value="Genomic_DNA"/>
</dbReference>
<dbReference type="PANTHER" id="PTHR36838">
    <property type="entry name" value="AUXIN EFFLUX CARRIER FAMILY PROTEIN"/>
    <property type="match status" value="1"/>
</dbReference>
<evidence type="ECO:0000313" key="10">
    <source>
        <dbReference type="Proteomes" id="UP001165678"/>
    </source>
</evidence>
<dbReference type="GO" id="GO:0055085">
    <property type="term" value="P:transmembrane transport"/>
    <property type="evidence" value="ECO:0007669"/>
    <property type="project" value="InterPro"/>
</dbReference>
<feature type="transmembrane region" description="Helical" evidence="8">
    <location>
        <begin position="259"/>
        <end position="279"/>
    </location>
</feature>
<keyword evidence="7 8" id="KW-0472">Membrane</keyword>
<keyword evidence="3" id="KW-0813">Transport</keyword>
<dbReference type="Pfam" id="PF03547">
    <property type="entry name" value="Mem_trans"/>
    <property type="match status" value="1"/>
</dbReference>
<comment type="similarity">
    <text evidence="2">Belongs to the auxin efflux carrier (TC 2.A.69) family.</text>
</comment>
<reference evidence="9" key="1">
    <citation type="submission" date="2022-11" db="EMBL/GenBank/DDBJ databases">
        <title>Larsenimonas rhizosphaerae sp. nov., isolated from a tidal mudflat.</title>
        <authorList>
            <person name="Lee S.D."/>
            <person name="Kim I.S."/>
        </authorList>
    </citation>
    <scope>NUCLEOTIDE SEQUENCE</scope>
    <source>
        <strain evidence="9">GH2-1</strain>
    </source>
</reference>
<dbReference type="AlphaFoldDB" id="A0AA41ZLY0"/>
<dbReference type="InterPro" id="IPR004776">
    <property type="entry name" value="Mem_transp_PIN-like"/>
</dbReference>
<evidence type="ECO:0000313" key="9">
    <source>
        <dbReference type="EMBL" id="MCX2523275.1"/>
    </source>
</evidence>
<feature type="transmembrane region" description="Helical" evidence="8">
    <location>
        <begin position="173"/>
        <end position="194"/>
    </location>
</feature>
<feature type="transmembrane region" description="Helical" evidence="8">
    <location>
        <begin position="286"/>
        <end position="309"/>
    </location>
</feature>
<keyword evidence="5 8" id="KW-0812">Transmembrane</keyword>
<evidence type="ECO:0000256" key="3">
    <source>
        <dbReference type="ARBA" id="ARBA00022448"/>
    </source>
</evidence>
<organism evidence="9 10">
    <name type="scientific">Larsenimonas rhizosphaerae</name>
    <dbReference type="NCBI Taxonomy" id="2944682"/>
    <lineage>
        <taxon>Bacteria</taxon>
        <taxon>Pseudomonadati</taxon>
        <taxon>Pseudomonadota</taxon>
        <taxon>Gammaproteobacteria</taxon>
        <taxon>Oceanospirillales</taxon>
        <taxon>Halomonadaceae</taxon>
        <taxon>Larsenimonas</taxon>
    </lineage>
</organism>
<evidence type="ECO:0000256" key="8">
    <source>
        <dbReference type="SAM" id="Phobius"/>
    </source>
</evidence>
<dbReference type="PANTHER" id="PTHR36838:SF4">
    <property type="entry name" value="AUXIN EFFLUX CARRIER FAMILY PROTEIN"/>
    <property type="match status" value="1"/>
</dbReference>
<evidence type="ECO:0000256" key="5">
    <source>
        <dbReference type="ARBA" id="ARBA00022692"/>
    </source>
</evidence>
<feature type="transmembrane region" description="Helical" evidence="8">
    <location>
        <begin position="36"/>
        <end position="59"/>
    </location>
</feature>
<feature type="transmembrane region" description="Helical" evidence="8">
    <location>
        <begin position="102"/>
        <end position="124"/>
    </location>
</feature>
<accession>A0AA41ZLY0</accession>
<feature type="transmembrane region" description="Helical" evidence="8">
    <location>
        <begin position="234"/>
        <end position="253"/>
    </location>
</feature>
<comment type="caution">
    <text evidence="9">The sequence shown here is derived from an EMBL/GenBank/DDBJ whole genome shotgun (WGS) entry which is preliminary data.</text>
</comment>
<name>A0AA41ZLY0_9GAMM</name>
<sequence length="315" mass="33155">MPLLSLLIETLNITLPVFAMVILGIVLKRLNWIDHAFIDTGSSLVFKGAMPTLIFISIADADFSQAFRPAVILYFVMATVISFMLTWGWACRRIPPADRGVYVQGAFRGNCGIVGLALAASMYGDTGLSIGGILAGAVIVIYNVLSVIVLALYQPGARISPVSIAARIAKNPLIISVLAALVFVATGLHLPQWLHTSAEYFARMTLPLALICIGGTLSLASVMHASREALGASLIKMVAIPLGAVSVAALLGFRNEELGILFLYFASPSAATSFVMAKAMNGNHVLAANIIAITTLSTGLVITLGIFLLQAGGLL</sequence>
<feature type="transmembrane region" description="Helical" evidence="8">
    <location>
        <begin position="200"/>
        <end position="222"/>
    </location>
</feature>
<keyword evidence="4" id="KW-1003">Cell membrane</keyword>
<keyword evidence="6 8" id="KW-1133">Transmembrane helix</keyword>
<feature type="transmembrane region" description="Helical" evidence="8">
    <location>
        <begin position="6"/>
        <end position="27"/>
    </location>
</feature>
<evidence type="ECO:0000256" key="4">
    <source>
        <dbReference type="ARBA" id="ARBA00022475"/>
    </source>
</evidence>
<evidence type="ECO:0000256" key="1">
    <source>
        <dbReference type="ARBA" id="ARBA00004651"/>
    </source>
</evidence>
<dbReference type="InterPro" id="IPR038770">
    <property type="entry name" value="Na+/solute_symporter_sf"/>
</dbReference>
<evidence type="ECO:0000256" key="6">
    <source>
        <dbReference type="ARBA" id="ARBA00022989"/>
    </source>
</evidence>
<dbReference type="GO" id="GO:0005886">
    <property type="term" value="C:plasma membrane"/>
    <property type="evidence" value="ECO:0007669"/>
    <property type="project" value="UniProtKB-SubCell"/>
</dbReference>
<evidence type="ECO:0000256" key="7">
    <source>
        <dbReference type="ARBA" id="ARBA00023136"/>
    </source>
</evidence>
<comment type="subcellular location">
    <subcellularLocation>
        <location evidence="1">Cell membrane</location>
        <topology evidence="1">Multi-pass membrane protein</topology>
    </subcellularLocation>
</comment>
<protein>
    <submittedName>
        <fullName evidence="9">AEC family transporter</fullName>
    </submittedName>
</protein>
<keyword evidence="10" id="KW-1185">Reference proteome</keyword>
<dbReference type="Gene3D" id="1.20.1530.20">
    <property type="match status" value="1"/>
</dbReference>
<evidence type="ECO:0000256" key="2">
    <source>
        <dbReference type="ARBA" id="ARBA00010145"/>
    </source>
</evidence>
<feature type="transmembrane region" description="Helical" evidence="8">
    <location>
        <begin position="71"/>
        <end position="90"/>
    </location>
</feature>
<dbReference type="Proteomes" id="UP001165678">
    <property type="component" value="Unassembled WGS sequence"/>
</dbReference>
<dbReference type="RefSeq" id="WP_265895583.1">
    <property type="nucleotide sequence ID" value="NZ_JAPIVE010000001.1"/>
</dbReference>